<dbReference type="PANTHER" id="PTHR11559">
    <property type="entry name" value="CARBOXYLESTERASE"/>
    <property type="match status" value="1"/>
</dbReference>
<organism evidence="2 3">
    <name type="scientific">Lasiosphaeris hirsuta</name>
    <dbReference type="NCBI Taxonomy" id="260670"/>
    <lineage>
        <taxon>Eukaryota</taxon>
        <taxon>Fungi</taxon>
        <taxon>Dikarya</taxon>
        <taxon>Ascomycota</taxon>
        <taxon>Pezizomycotina</taxon>
        <taxon>Sordariomycetes</taxon>
        <taxon>Sordariomycetidae</taxon>
        <taxon>Sordariales</taxon>
        <taxon>Lasiosphaeriaceae</taxon>
        <taxon>Lasiosphaeris</taxon>
    </lineage>
</organism>
<proteinExistence type="predicted"/>
<dbReference type="InterPro" id="IPR019819">
    <property type="entry name" value="Carboxylesterase_B_CS"/>
</dbReference>
<gene>
    <name evidence="2" type="ORF">B0H67DRAFT_82274</name>
</gene>
<dbReference type="EMBL" id="JAUKUA010000001">
    <property type="protein sequence ID" value="KAK0731655.1"/>
    <property type="molecule type" value="Genomic_DNA"/>
</dbReference>
<dbReference type="AlphaFoldDB" id="A0AA40BCC2"/>
<dbReference type="Gene3D" id="3.40.50.1820">
    <property type="entry name" value="alpha/beta hydrolase"/>
    <property type="match status" value="1"/>
</dbReference>
<dbReference type="PROSITE" id="PS00941">
    <property type="entry name" value="CARBOXYLESTERASE_B_2"/>
    <property type="match status" value="1"/>
</dbReference>
<protein>
    <submittedName>
        <fullName evidence="2">Alpha/Beta hydrolase protein</fullName>
    </submittedName>
</protein>
<dbReference type="InterPro" id="IPR002018">
    <property type="entry name" value="CarbesteraseB"/>
</dbReference>
<reference evidence="2" key="1">
    <citation type="submission" date="2023-06" db="EMBL/GenBank/DDBJ databases">
        <title>Genome-scale phylogeny and comparative genomics of the fungal order Sordariales.</title>
        <authorList>
            <consortium name="Lawrence Berkeley National Laboratory"/>
            <person name="Hensen N."/>
            <person name="Bonometti L."/>
            <person name="Westerberg I."/>
            <person name="Brannstrom I.O."/>
            <person name="Guillou S."/>
            <person name="Cros-Aarteil S."/>
            <person name="Calhoun S."/>
            <person name="Haridas S."/>
            <person name="Kuo A."/>
            <person name="Mondo S."/>
            <person name="Pangilinan J."/>
            <person name="Riley R."/>
            <person name="Labutti K."/>
            <person name="Andreopoulos B."/>
            <person name="Lipzen A."/>
            <person name="Chen C."/>
            <person name="Yanf M."/>
            <person name="Daum C."/>
            <person name="Ng V."/>
            <person name="Clum A."/>
            <person name="Steindorff A."/>
            <person name="Ohm R."/>
            <person name="Martin F."/>
            <person name="Silar P."/>
            <person name="Natvig D."/>
            <person name="Lalanne C."/>
            <person name="Gautier V."/>
            <person name="Ament-Velasquez S.L."/>
            <person name="Kruys A."/>
            <person name="Hutchinson M.I."/>
            <person name="Powell A.J."/>
            <person name="Barry K."/>
            <person name="Miller A.N."/>
            <person name="Grigoriev I.V."/>
            <person name="Debuchy R."/>
            <person name="Gladieux P."/>
            <person name="Thoren M.H."/>
            <person name="Johannesson H."/>
        </authorList>
    </citation>
    <scope>NUCLEOTIDE SEQUENCE</scope>
    <source>
        <strain evidence="2">SMH4607-1</strain>
    </source>
</reference>
<dbReference type="GO" id="GO:0016787">
    <property type="term" value="F:hydrolase activity"/>
    <property type="evidence" value="ECO:0007669"/>
    <property type="project" value="UniProtKB-KW"/>
</dbReference>
<dbReference type="Pfam" id="PF00135">
    <property type="entry name" value="COesterase"/>
    <property type="match status" value="1"/>
</dbReference>
<dbReference type="InterPro" id="IPR050309">
    <property type="entry name" value="Type-B_Carboxylest/Lipase"/>
</dbReference>
<name>A0AA40BCC2_9PEZI</name>
<keyword evidence="3" id="KW-1185">Reference proteome</keyword>
<dbReference type="Proteomes" id="UP001172102">
    <property type="component" value="Unassembled WGS sequence"/>
</dbReference>
<comment type="caution">
    <text evidence="2">The sequence shown here is derived from an EMBL/GenBank/DDBJ whole genome shotgun (WGS) entry which is preliminary data.</text>
</comment>
<evidence type="ECO:0000313" key="2">
    <source>
        <dbReference type="EMBL" id="KAK0731655.1"/>
    </source>
</evidence>
<accession>A0AA40BCC2</accession>
<keyword evidence="2" id="KW-0378">Hydrolase</keyword>
<sequence length="495" mass="54929">MKDRRQTEDCLFLDVFVPNRVFEKEPCAGTGTTLAPVVVTFGSHPFIFGSKNGVHVSSDMDWAALTRHAPWTAACASDFPISVSINYRLGLFGWFSDDPASVNAGLWDQRLALEWVQAHIEKFGGDPSRVTVVGQGSGAASIMHHITAFGGNVNPNPSPYYPQGTTPFSRAILISPEWLFTPNMVATQKNVLLEATKIRMRAYTYPAKLRNLDSATLMKINREVVKSAPPHLTMFGPIVGGDFVPAHPGVLLRDGKFNHSLTLVVGHAVSDGTIYVPVAASKQEMDSHLAVILHGYSNKTLDVIRRELYNDKVRSDLISLTSMKGRTKLPLQGIPPLQNAGPECLSAIRMMGEIMVGCNIRNLARALPNSTYVYDSPLYLQGALRNLYLDVPDSFHPAIHPFLEFRLRFLSFIHNGIPNRLAANVLSWPKYGGMSIVWEPTGQEAQKGITMKRDIFDNGRCEWWTREGYETLQAESGADWFKRLGHEFDVPPPPQ</sequence>
<evidence type="ECO:0000313" key="3">
    <source>
        <dbReference type="Proteomes" id="UP001172102"/>
    </source>
</evidence>
<feature type="domain" description="Carboxylesterase type B" evidence="1">
    <location>
        <begin position="5"/>
        <end position="374"/>
    </location>
</feature>
<dbReference type="SUPFAM" id="SSF53474">
    <property type="entry name" value="alpha/beta-Hydrolases"/>
    <property type="match status" value="1"/>
</dbReference>
<evidence type="ECO:0000259" key="1">
    <source>
        <dbReference type="Pfam" id="PF00135"/>
    </source>
</evidence>
<dbReference type="InterPro" id="IPR029058">
    <property type="entry name" value="AB_hydrolase_fold"/>
</dbReference>